<dbReference type="PROSITE" id="PS51186">
    <property type="entry name" value="GNAT"/>
    <property type="match status" value="1"/>
</dbReference>
<dbReference type="Proteomes" id="UP000014227">
    <property type="component" value="Chromosome I"/>
</dbReference>
<protein>
    <submittedName>
        <fullName evidence="4">Acetyltransferases</fullName>
    </submittedName>
</protein>
<keyword evidence="5" id="KW-1185">Reference proteome</keyword>
<dbReference type="Pfam" id="PF00583">
    <property type="entry name" value="Acetyltransf_1"/>
    <property type="match status" value="1"/>
</dbReference>
<dbReference type="RefSeq" id="WP_016482718.1">
    <property type="nucleotide sequence ID" value="NC_021487.1"/>
</dbReference>
<dbReference type="STRING" id="454171.CP488_02737"/>
<reference evidence="5" key="1">
    <citation type="submission" date="2013-03" db="EMBL/GenBank/DDBJ databases">
        <title>Genome sequence of Chthonomonas calidirosea, the first sequenced genome from the Armatimonadetes phylum (formally candidate division OP10).</title>
        <authorList>
            <person name="Lee K.C.Y."/>
            <person name="Morgan X.C."/>
            <person name="Dunfield P.F."/>
            <person name="Tamas I."/>
            <person name="Houghton K.M."/>
            <person name="Vyssotski M."/>
            <person name="Ryan J.L.J."/>
            <person name="Lagutin K."/>
            <person name="McDonald I.R."/>
            <person name="Stott M.B."/>
        </authorList>
    </citation>
    <scope>NUCLEOTIDE SEQUENCE [LARGE SCALE GENOMIC DNA]</scope>
    <source>
        <strain evidence="5">DSM 23976 / ICMP 18418 / T49</strain>
    </source>
</reference>
<sequence length="145" mass="16657">MELQIKHVPYNSPDYWQMVALRRAILRAPLGLDFTPEQLAVEGEDYHIGAWVGEDLIGCLVLEPLANDILKMRQVAVRPEWQGQGVGTALVRYAETFALQLGYRKLVLHARETAVSFYLRLGYTVEGEPFEEVTIPHRLMYKWLT</sequence>
<keyword evidence="2" id="KW-0012">Acyltransferase</keyword>
<dbReference type="PATRIC" id="fig|1303518.3.peg.1390"/>
<evidence type="ECO:0000256" key="1">
    <source>
        <dbReference type="ARBA" id="ARBA00022679"/>
    </source>
</evidence>
<evidence type="ECO:0000313" key="4">
    <source>
        <dbReference type="EMBL" id="CCW35178.1"/>
    </source>
</evidence>
<evidence type="ECO:0000313" key="5">
    <source>
        <dbReference type="Proteomes" id="UP000014227"/>
    </source>
</evidence>
<dbReference type="KEGG" id="ccz:CCALI_01360"/>
<dbReference type="InterPro" id="IPR000182">
    <property type="entry name" value="GNAT_dom"/>
</dbReference>
<keyword evidence="1 4" id="KW-0808">Transferase</keyword>
<organism evidence="4 5">
    <name type="scientific">Chthonomonas calidirosea (strain DSM 23976 / ICMP 18418 / T49)</name>
    <dbReference type="NCBI Taxonomy" id="1303518"/>
    <lineage>
        <taxon>Bacteria</taxon>
        <taxon>Bacillati</taxon>
        <taxon>Armatimonadota</taxon>
        <taxon>Chthonomonadia</taxon>
        <taxon>Chthonomonadales</taxon>
        <taxon>Chthonomonadaceae</taxon>
        <taxon>Chthonomonas</taxon>
    </lineage>
</organism>
<dbReference type="CDD" id="cd04301">
    <property type="entry name" value="NAT_SF"/>
    <property type="match status" value="1"/>
</dbReference>
<dbReference type="AlphaFoldDB" id="S0EYT2"/>
<gene>
    <name evidence="4" type="ORF">CCALI_01360</name>
</gene>
<name>S0EYT2_CHTCT</name>
<dbReference type="OrthoDB" id="9796171at2"/>
<dbReference type="Gene3D" id="3.40.630.30">
    <property type="match status" value="1"/>
</dbReference>
<dbReference type="SUPFAM" id="SSF55729">
    <property type="entry name" value="Acyl-CoA N-acyltransferases (Nat)"/>
    <property type="match status" value="1"/>
</dbReference>
<accession>S0EYT2</accession>
<proteinExistence type="predicted"/>
<dbReference type="EMBL" id="HF951689">
    <property type="protein sequence ID" value="CCW35178.1"/>
    <property type="molecule type" value="Genomic_DNA"/>
</dbReference>
<dbReference type="GO" id="GO:0016747">
    <property type="term" value="F:acyltransferase activity, transferring groups other than amino-acyl groups"/>
    <property type="evidence" value="ECO:0007669"/>
    <property type="project" value="InterPro"/>
</dbReference>
<dbReference type="InterPro" id="IPR016181">
    <property type="entry name" value="Acyl_CoA_acyltransferase"/>
</dbReference>
<dbReference type="FunCoup" id="S0EYT2">
    <property type="interactions" value="6"/>
</dbReference>
<dbReference type="HOGENOM" id="CLU_056607_7_1_0"/>
<dbReference type="PANTHER" id="PTHR43877">
    <property type="entry name" value="AMINOALKYLPHOSPHONATE N-ACETYLTRANSFERASE-RELATED-RELATED"/>
    <property type="match status" value="1"/>
</dbReference>
<dbReference type="InterPro" id="IPR050832">
    <property type="entry name" value="Bact_Acetyltransf"/>
</dbReference>
<evidence type="ECO:0000259" key="3">
    <source>
        <dbReference type="PROSITE" id="PS51186"/>
    </source>
</evidence>
<dbReference type="InParanoid" id="S0EYT2"/>
<feature type="domain" description="N-acetyltransferase" evidence="3">
    <location>
        <begin position="5"/>
        <end position="145"/>
    </location>
</feature>
<evidence type="ECO:0000256" key="2">
    <source>
        <dbReference type="ARBA" id="ARBA00023315"/>
    </source>
</evidence>
<dbReference type="eggNOG" id="COG0456">
    <property type="taxonomic scope" value="Bacteria"/>
</dbReference>